<dbReference type="GO" id="GO:0008270">
    <property type="term" value="F:zinc ion binding"/>
    <property type="evidence" value="ECO:0007669"/>
    <property type="project" value="UniProtKB-KW"/>
</dbReference>
<dbReference type="Pfam" id="PF10354">
    <property type="entry name" value="BMT5-like"/>
    <property type="match status" value="1"/>
</dbReference>
<dbReference type="HOGENOM" id="CLU_024172_0_0_1"/>
<feature type="region of interest" description="Disordered" evidence="2">
    <location>
        <begin position="402"/>
        <end position="431"/>
    </location>
</feature>
<keyword evidence="1" id="KW-0863">Zinc-finger</keyword>
<name>B5YM52_THAPS</name>
<sequence length="563" mass="63404">MANPTSYLLLGEGDFTYSLDTCRYLASSLISSASVPSSTIASTTPPPTLLPDDDDDDDDYDTLSIKDEPSYSITCTGVDTHQELCDKYKDVEFVLRTIRQCCSTVTNASVGGGSILKTAILLGVNAPRYDTDRVEALHSFDRVLFNHPHLGTEDAQLHSRFLEHFFHAADRRWLRRGASVASTDFANTEENTDKQRVNNTNDDKSQGGLLYLTLVNGQCDRWNCIKGARKHGLVLLRRTPFHPPPAPLSAEPSTSTYYQLRRHQSGKSFANRRRMQQSYENAGCSNDENDSETLVFGRFSDYPLASAEARVGTGTDTHYYDVGLLPWEESTSRKAYEQKKKASEVYSVGKAIEWYASLVKKKQLEKCKYCKKVFQEERSLKNHMLCSHPSCEEVLTFKAGKKSRKKRKTTDDGDEGDSQSQQTSSTTDNEDAGPPYICRICISERTFSHKQALLDHQRAKHLGNHVDIKPDWYRASSTSNEHKNNGSFGECPICNLSYSSETEKTRHTMEFVPVPSSTATKGTSNNAAQKQFDCRHCSKSFRDARAQRQHENFCSVRKMDVKE</sequence>
<dbReference type="GO" id="GO:0070042">
    <property type="term" value="F:rRNA (uridine-N3-)-methyltransferase activity"/>
    <property type="evidence" value="ECO:0000318"/>
    <property type="project" value="GO_Central"/>
</dbReference>
<protein>
    <recommendedName>
        <fullName evidence="3">C2H2-type domain-containing protein</fullName>
    </recommendedName>
</protein>
<dbReference type="PANTHER" id="PTHR11538">
    <property type="entry name" value="PHENYLALANYL-TRNA SYNTHETASE"/>
    <property type="match status" value="1"/>
</dbReference>
<dbReference type="PANTHER" id="PTHR11538:SF26">
    <property type="entry name" value="FERREDOXIN-FOLD ANTICODON-BINDING DOMAIN-CONTAINING PROTEIN 1"/>
    <property type="match status" value="1"/>
</dbReference>
<dbReference type="GeneID" id="7450887"/>
<feature type="compositionally biased region" description="Low complexity" evidence="2">
    <location>
        <begin position="418"/>
        <end position="427"/>
    </location>
</feature>
<dbReference type="OMA" id="QHENFCS"/>
<dbReference type="Gene3D" id="3.30.160.60">
    <property type="entry name" value="Classic Zinc Finger"/>
    <property type="match status" value="1"/>
</dbReference>
<feature type="region of interest" description="Disordered" evidence="2">
    <location>
        <begin position="36"/>
        <end position="59"/>
    </location>
</feature>
<dbReference type="InterPro" id="IPR013087">
    <property type="entry name" value="Znf_C2H2_type"/>
</dbReference>
<dbReference type="AlphaFoldDB" id="B5YM52"/>
<reference evidence="4 5" key="1">
    <citation type="journal article" date="2004" name="Science">
        <title>The genome of the diatom Thalassiosira pseudonana: ecology, evolution, and metabolism.</title>
        <authorList>
            <person name="Armbrust E.V."/>
            <person name="Berges J.A."/>
            <person name="Bowler C."/>
            <person name="Green B.R."/>
            <person name="Martinez D."/>
            <person name="Putnam N.H."/>
            <person name="Zhou S."/>
            <person name="Allen A.E."/>
            <person name="Apt K.E."/>
            <person name="Bechner M."/>
            <person name="Brzezinski M.A."/>
            <person name="Chaal B.K."/>
            <person name="Chiovitti A."/>
            <person name="Davis A.K."/>
            <person name="Demarest M.S."/>
            <person name="Detter J.C."/>
            <person name="Glavina T."/>
            <person name="Goodstein D."/>
            <person name="Hadi M.Z."/>
            <person name="Hellsten U."/>
            <person name="Hildebrand M."/>
            <person name="Jenkins B.D."/>
            <person name="Jurka J."/>
            <person name="Kapitonov V.V."/>
            <person name="Kroger N."/>
            <person name="Lau W.W."/>
            <person name="Lane T.W."/>
            <person name="Larimer F.W."/>
            <person name="Lippmeier J.C."/>
            <person name="Lucas S."/>
            <person name="Medina M."/>
            <person name="Montsant A."/>
            <person name="Obornik M."/>
            <person name="Parker M.S."/>
            <person name="Palenik B."/>
            <person name="Pazour G.J."/>
            <person name="Richardson P.M."/>
            <person name="Rynearson T.A."/>
            <person name="Saito M.A."/>
            <person name="Schwartz D.C."/>
            <person name="Thamatrakoln K."/>
            <person name="Valentin K."/>
            <person name="Vardi A."/>
            <person name="Wilkerson F.P."/>
            <person name="Rokhsar D.S."/>
        </authorList>
    </citation>
    <scope>NUCLEOTIDE SEQUENCE [LARGE SCALE GENOMIC DNA]</scope>
    <source>
        <strain evidence="4 5">CCMP1335</strain>
    </source>
</reference>
<evidence type="ECO:0000313" key="4">
    <source>
        <dbReference type="EMBL" id="ACI64353.1"/>
    </source>
</evidence>
<evidence type="ECO:0000313" key="5">
    <source>
        <dbReference type="Proteomes" id="UP000001449"/>
    </source>
</evidence>
<dbReference type="eggNOG" id="ENOG502SEW9">
    <property type="taxonomic scope" value="Eukaryota"/>
</dbReference>
<dbReference type="InterPro" id="IPR019446">
    <property type="entry name" value="BMT5-like"/>
</dbReference>
<dbReference type="PROSITE" id="PS00028">
    <property type="entry name" value="ZINC_FINGER_C2H2_1"/>
    <property type="match status" value="1"/>
</dbReference>
<dbReference type="PROSITE" id="PS50157">
    <property type="entry name" value="ZINC_FINGER_C2H2_2"/>
    <property type="match status" value="2"/>
</dbReference>
<accession>B5YM52</accession>
<evidence type="ECO:0000256" key="1">
    <source>
        <dbReference type="PROSITE-ProRule" id="PRU00042"/>
    </source>
</evidence>
<dbReference type="EMBL" id="CP001159">
    <property type="protein sequence ID" value="ACI64353.1"/>
    <property type="molecule type" value="Genomic_DNA"/>
</dbReference>
<dbReference type="RefSeq" id="XP_002295636.1">
    <property type="nucleotide sequence ID" value="XM_002295600.1"/>
</dbReference>
<keyword evidence="1" id="KW-0862">Zinc</keyword>
<keyword evidence="1" id="KW-0479">Metal-binding</keyword>
<keyword evidence="5" id="KW-1185">Reference proteome</keyword>
<reference evidence="4 5" key="2">
    <citation type="journal article" date="2008" name="Nature">
        <title>The Phaeodactylum genome reveals the evolutionary history of diatom genomes.</title>
        <authorList>
            <person name="Bowler C."/>
            <person name="Allen A.E."/>
            <person name="Badger J.H."/>
            <person name="Grimwood J."/>
            <person name="Jabbari K."/>
            <person name="Kuo A."/>
            <person name="Maheswari U."/>
            <person name="Martens C."/>
            <person name="Maumus F."/>
            <person name="Otillar R.P."/>
            <person name="Rayko E."/>
            <person name="Salamov A."/>
            <person name="Vandepoele K."/>
            <person name="Beszteri B."/>
            <person name="Gruber A."/>
            <person name="Heijde M."/>
            <person name="Katinka M."/>
            <person name="Mock T."/>
            <person name="Valentin K."/>
            <person name="Verret F."/>
            <person name="Berges J.A."/>
            <person name="Brownlee C."/>
            <person name="Cadoret J.P."/>
            <person name="Chiovitti A."/>
            <person name="Choi C.J."/>
            <person name="Coesel S."/>
            <person name="De Martino A."/>
            <person name="Detter J.C."/>
            <person name="Durkin C."/>
            <person name="Falciatore A."/>
            <person name="Fournet J."/>
            <person name="Haruta M."/>
            <person name="Huysman M.J."/>
            <person name="Jenkins B.D."/>
            <person name="Jiroutova K."/>
            <person name="Jorgensen R.E."/>
            <person name="Joubert Y."/>
            <person name="Kaplan A."/>
            <person name="Kroger N."/>
            <person name="Kroth P.G."/>
            <person name="La Roche J."/>
            <person name="Lindquist E."/>
            <person name="Lommer M."/>
            <person name="Martin-Jezequel V."/>
            <person name="Lopez P.J."/>
            <person name="Lucas S."/>
            <person name="Mangogna M."/>
            <person name="McGinnis K."/>
            <person name="Medlin L.K."/>
            <person name="Montsant A."/>
            <person name="Oudot-Le Secq M.P."/>
            <person name="Napoli C."/>
            <person name="Obornik M."/>
            <person name="Parker M.S."/>
            <person name="Petit J.L."/>
            <person name="Porcel B.M."/>
            <person name="Poulsen N."/>
            <person name="Robison M."/>
            <person name="Rychlewski L."/>
            <person name="Rynearson T.A."/>
            <person name="Schmutz J."/>
            <person name="Shapiro H."/>
            <person name="Siaut M."/>
            <person name="Stanley M."/>
            <person name="Sussman M.R."/>
            <person name="Taylor A.R."/>
            <person name="Vardi A."/>
            <person name="von Dassow P."/>
            <person name="Vyverman W."/>
            <person name="Willis A."/>
            <person name="Wyrwicz L.S."/>
            <person name="Rokhsar D.S."/>
            <person name="Weissenbach J."/>
            <person name="Armbrust E.V."/>
            <person name="Green B.R."/>
            <person name="Van de Peer Y."/>
            <person name="Grigoriev I.V."/>
        </authorList>
    </citation>
    <scope>NUCLEOTIDE SEQUENCE [LARGE SCALE GENOMIC DNA]</scope>
    <source>
        <strain evidence="4 5">CCMP1335</strain>
    </source>
</reference>
<gene>
    <name evidence="4" type="ORF">THAPS_25417</name>
</gene>
<dbReference type="SMART" id="SM00355">
    <property type="entry name" value="ZnF_C2H2"/>
    <property type="match status" value="4"/>
</dbReference>
<proteinExistence type="predicted"/>
<feature type="domain" description="C2H2-type" evidence="3">
    <location>
        <begin position="365"/>
        <end position="393"/>
    </location>
</feature>
<organism evidence="4 5">
    <name type="scientific">Thalassiosira pseudonana</name>
    <name type="common">Marine diatom</name>
    <name type="synonym">Cyclotella nana</name>
    <dbReference type="NCBI Taxonomy" id="35128"/>
    <lineage>
        <taxon>Eukaryota</taxon>
        <taxon>Sar</taxon>
        <taxon>Stramenopiles</taxon>
        <taxon>Ochrophyta</taxon>
        <taxon>Bacillariophyta</taxon>
        <taxon>Coscinodiscophyceae</taxon>
        <taxon>Thalassiosirophycidae</taxon>
        <taxon>Thalassiosirales</taxon>
        <taxon>Thalassiosiraceae</taxon>
        <taxon>Thalassiosira</taxon>
    </lineage>
</organism>
<dbReference type="KEGG" id="tps:THAPS_25417"/>
<feature type="domain" description="C2H2-type" evidence="3">
    <location>
        <begin position="436"/>
        <end position="470"/>
    </location>
</feature>
<dbReference type="GO" id="GO:0070475">
    <property type="term" value="P:rRNA base methylation"/>
    <property type="evidence" value="ECO:0000318"/>
    <property type="project" value="GO_Central"/>
</dbReference>
<dbReference type="GO" id="GO:0005737">
    <property type="term" value="C:cytoplasm"/>
    <property type="evidence" value="ECO:0000318"/>
    <property type="project" value="GO_Central"/>
</dbReference>
<dbReference type="PaxDb" id="35128-Thaps25417"/>
<dbReference type="InParanoid" id="B5YM52"/>
<dbReference type="Proteomes" id="UP000001449">
    <property type="component" value="Chromosome 18"/>
</dbReference>
<evidence type="ECO:0000256" key="2">
    <source>
        <dbReference type="SAM" id="MobiDB-lite"/>
    </source>
</evidence>
<evidence type="ECO:0000259" key="3">
    <source>
        <dbReference type="PROSITE" id="PS50157"/>
    </source>
</evidence>